<evidence type="ECO:0000313" key="2">
    <source>
        <dbReference type="EMBL" id="KAK0738732.1"/>
    </source>
</evidence>
<sequence length="349" mass="35298">MHIAKLLAFGLPLVAASPAGCKVAKIVAVLKLNKATSFCSDFLSIETSTATAFATVTSTSTQEIDGPTVTSTSYLAPITSTTVVSQAVTATVTVTQEVVSTISDVTTTTSTAGTTITVVYSLGVNGRKRSPNAIEAVPGAPRGLSLPDFVSGFDSSVISKACSRLSIPAPVTTITVDVTATSVATSTAVPVTVTVSVGTTTTLESTLLVTSTETATTTTTTLTTEYSTTGVVTSSTATVSRLAVCSPGPNALYNQPLGYPSRQDLDSSQHPVNLPDAQACCEACYARQNCVAASYYTPQGTCFFAIAIGDAGTTPAPPELGNRCPLGVGGNGVVLPGGGGSWFPGPCVN</sequence>
<name>A0AA40BQT8_9PEZI</name>
<evidence type="ECO:0000313" key="3">
    <source>
        <dbReference type="Proteomes" id="UP001172155"/>
    </source>
</evidence>
<dbReference type="AlphaFoldDB" id="A0AA40BQT8"/>
<keyword evidence="1" id="KW-0732">Signal</keyword>
<dbReference type="Gene3D" id="3.50.4.10">
    <property type="entry name" value="Hepatocyte Growth Factor"/>
    <property type="match status" value="1"/>
</dbReference>
<gene>
    <name evidence="2" type="ORF">B0T18DRAFT_394967</name>
</gene>
<evidence type="ECO:0008006" key="4">
    <source>
        <dbReference type="Google" id="ProtNLM"/>
    </source>
</evidence>
<accession>A0AA40BQT8</accession>
<evidence type="ECO:0000256" key="1">
    <source>
        <dbReference type="SAM" id="SignalP"/>
    </source>
</evidence>
<feature type="chain" id="PRO_5041422750" description="Apple domain-containing protein" evidence="1">
    <location>
        <begin position="17"/>
        <end position="349"/>
    </location>
</feature>
<organism evidence="2 3">
    <name type="scientific">Schizothecium vesticola</name>
    <dbReference type="NCBI Taxonomy" id="314040"/>
    <lineage>
        <taxon>Eukaryota</taxon>
        <taxon>Fungi</taxon>
        <taxon>Dikarya</taxon>
        <taxon>Ascomycota</taxon>
        <taxon>Pezizomycotina</taxon>
        <taxon>Sordariomycetes</taxon>
        <taxon>Sordariomycetidae</taxon>
        <taxon>Sordariales</taxon>
        <taxon>Schizotheciaceae</taxon>
        <taxon>Schizothecium</taxon>
    </lineage>
</organism>
<keyword evidence="3" id="KW-1185">Reference proteome</keyword>
<reference evidence="2" key="1">
    <citation type="submission" date="2023-06" db="EMBL/GenBank/DDBJ databases">
        <title>Genome-scale phylogeny and comparative genomics of the fungal order Sordariales.</title>
        <authorList>
            <consortium name="Lawrence Berkeley National Laboratory"/>
            <person name="Hensen N."/>
            <person name="Bonometti L."/>
            <person name="Westerberg I."/>
            <person name="Brannstrom I.O."/>
            <person name="Guillou S."/>
            <person name="Cros-Aarteil S."/>
            <person name="Calhoun S."/>
            <person name="Haridas S."/>
            <person name="Kuo A."/>
            <person name="Mondo S."/>
            <person name="Pangilinan J."/>
            <person name="Riley R."/>
            <person name="LaButti K."/>
            <person name="Andreopoulos B."/>
            <person name="Lipzen A."/>
            <person name="Chen C."/>
            <person name="Yanf M."/>
            <person name="Daum C."/>
            <person name="Ng V."/>
            <person name="Clum A."/>
            <person name="Steindorff A."/>
            <person name="Ohm R."/>
            <person name="Martin F."/>
            <person name="Silar P."/>
            <person name="Natvig D."/>
            <person name="Lalanne C."/>
            <person name="Gautier V."/>
            <person name="Ament-velasquez S.L."/>
            <person name="Kruys A."/>
            <person name="Hutchinson M.I."/>
            <person name="Powell A.J."/>
            <person name="Barry K."/>
            <person name="Miller A.N."/>
            <person name="Grigoriev I.V."/>
            <person name="Debuchy R."/>
            <person name="Gladieux P."/>
            <person name="Thoren M.H."/>
            <person name="Johannesson H."/>
        </authorList>
    </citation>
    <scope>NUCLEOTIDE SEQUENCE</scope>
    <source>
        <strain evidence="2">SMH3187-1</strain>
    </source>
</reference>
<dbReference type="EMBL" id="JAUKUD010000007">
    <property type="protein sequence ID" value="KAK0738732.1"/>
    <property type="molecule type" value="Genomic_DNA"/>
</dbReference>
<comment type="caution">
    <text evidence="2">The sequence shown here is derived from an EMBL/GenBank/DDBJ whole genome shotgun (WGS) entry which is preliminary data.</text>
</comment>
<feature type="signal peptide" evidence="1">
    <location>
        <begin position="1"/>
        <end position="16"/>
    </location>
</feature>
<proteinExistence type="predicted"/>
<protein>
    <recommendedName>
        <fullName evidence="4">Apple domain-containing protein</fullName>
    </recommendedName>
</protein>
<dbReference type="Proteomes" id="UP001172155">
    <property type="component" value="Unassembled WGS sequence"/>
</dbReference>